<name>A0A1I6JEC4_9FIRM</name>
<dbReference type="InterPro" id="IPR002508">
    <property type="entry name" value="MurNAc-LAA_cat"/>
</dbReference>
<organism evidence="4 5">
    <name type="scientific">[Clostridium] aminophilum</name>
    <dbReference type="NCBI Taxonomy" id="1526"/>
    <lineage>
        <taxon>Bacteria</taxon>
        <taxon>Bacillati</taxon>
        <taxon>Bacillota</taxon>
        <taxon>Clostridia</taxon>
        <taxon>Lachnospirales</taxon>
        <taxon>Lachnospiraceae</taxon>
    </lineage>
</organism>
<dbReference type="AlphaFoldDB" id="A0A1I6JEC4"/>
<evidence type="ECO:0000256" key="2">
    <source>
        <dbReference type="SAM" id="MobiDB-lite"/>
    </source>
</evidence>
<evidence type="ECO:0000313" key="5">
    <source>
        <dbReference type="Proteomes" id="UP000214760"/>
    </source>
</evidence>
<dbReference type="SUPFAM" id="SSF53187">
    <property type="entry name" value="Zn-dependent exopeptidases"/>
    <property type="match status" value="1"/>
</dbReference>
<feature type="domain" description="MurNAc-LAA" evidence="3">
    <location>
        <begin position="137"/>
        <end position="332"/>
    </location>
</feature>
<evidence type="ECO:0000313" key="4">
    <source>
        <dbReference type="EMBL" id="SFR77311.1"/>
    </source>
</evidence>
<dbReference type="InterPro" id="IPR050695">
    <property type="entry name" value="N-acetylmuramoyl_amidase_3"/>
</dbReference>
<dbReference type="EMBL" id="FOZC01000007">
    <property type="protein sequence ID" value="SFR77311.1"/>
    <property type="molecule type" value="Genomic_DNA"/>
</dbReference>
<feature type="region of interest" description="Disordered" evidence="2">
    <location>
        <begin position="27"/>
        <end position="102"/>
    </location>
</feature>
<feature type="compositionally biased region" description="Basic and acidic residues" evidence="2">
    <location>
        <begin position="42"/>
        <end position="55"/>
    </location>
</feature>
<evidence type="ECO:0000256" key="1">
    <source>
        <dbReference type="ARBA" id="ARBA00022801"/>
    </source>
</evidence>
<dbReference type="Gene3D" id="3.40.630.40">
    <property type="entry name" value="Zn-dependent exopeptidases"/>
    <property type="match status" value="1"/>
</dbReference>
<accession>A0A1I6JEC4</accession>
<sequence length="348" mass="36413">MKKRMEQALRFAAVTMVTAGLALSGCASRSEAAEAKGPAAEIEAKQTAKATEEAAKSAGETSEAETAEAAEKTAASETAGKAEQTTAADTAAEGGKSARKEGEIGLDPSWKYAANSKINSGKAVLYKASANRKGKVICVNAGHGTSGGEKVKTLSHPDGSAKLVTGTNAAGAVSSKAISAGTTFQDGTSEAKVTLATAKILKKKLLAEGYDVLMIRESDDVQLDNIARTVLANNAADCHIALHWDSTASDKGAFYMGVPEGNYRKMEPVASHWQEHEKLGKALIEGLREKGVKIWSNEKIDNDLTQTSYSTVPSMDIELGDTASDHSEKSLEKIADGLVAGVNKFYGK</sequence>
<dbReference type="CDD" id="cd02696">
    <property type="entry name" value="MurNAc-LAA"/>
    <property type="match status" value="1"/>
</dbReference>
<dbReference type="PANTHER" id="PTHR30404:SF0">
    <property type="entry name" value="N-ACETYLMURAMOYL-L-ALANINE AMIDASE AMIC"/>
    <property type="match status" value="1"/>
</dbReference>
<dbReference type="RefSeq" id="WP_242841579.1">
    <property type="nucleotide sequence ID" value="NZ_FOZC01000007.1"/>
</dbReference>
<dbReference type="PANTHER" id="PTHR30404">
    <property type="entry name" value="N-ACETYLMURAMOYL-L-ALANINE AMIDASE"/>
    <property type="match status" value="1"/>
</dbReference>
<reference evidence="4 5" key="1">
    <citation type="submission" date="2016-10" db="EMBL/GenBank/DDBJ databases">
        <authorList>
            <person name="de Groot N.N."/>
        </authorList>
    </citation>
    <scope>NUCLEOTIDE SEQUENCE [LARGE SCALE GENOMIC DNA]</scope>
    <source>
        <strain evidence="4 5">F</strain>
    </source>
</reference>
<protein>
    <submittedName>
        <fullName evidence="4">N-acetylmuramoyl-L-alanine amidase</fullName>
    </submittedName>
</protein>
<proteinExistence type="predicted"/>
<gene>
    <name evidence="4" type="ORF">SAMN02910262_01446</name>
</gene>
<dbReference type="GO" id="GO:0009253">
    <property type="term" value="P:peptidoglycan catabolic process"/>
    <property type="evidence" value="ECO:0007669"/>
    <property type="project" value="InterPro"/>
</dbReference>
<dbReference type="GO" id="GO:0008745">
    <property type="term" value="F:N-acetylmuramoyl-L-alanine amidase activity"/>
    <property type="evidence" value="ECO:0007669"/>
    <property type="project" value="InterPro"/>
</dbReference>
<keyword evidence="1" id="KW-0378">Hydrolase</keyword>
<dbReference type="GO" id="GO:0030288">
    <property type="term" value="C:outer membrane-bounded periplasmic space"/>
    <property type="evidence" value="ECO:0007669"/>
    <property type="project" value="TreeGrafter"/>
</dbReference>
<dbReference type="Proteomes" id="UP000214760">
    <property type="component" value="Unassembled WGS sequence"/>
</dbReference>
<feature type="compositionally biased region" description="Low complexity" evidence="2">
    <location>
        <begin position="72"/>
        <end position="92"/>
    </location>
</feature>
<dbReference type="PROSITE" id="PS51257">
    <property type="entry name" value="PROKAR_LIPOPROTEIN"/>
    <property type="match status" value="1"/>
</dbReference>
<dbReference type="Pfam" id="PF01520">
    <property type="entry name" value="Amidase_3"/>
    <property type="match status" value="1"/>
</dbReference>
<evidence type="ECO:0000259" key="3">
    <source>
        <dbReference type="Pfam" id="PF01520"/>
    </source>
</evidence>